<dbReference type="RefSeq" id="WP_202892971.1">
    <property type="nucleotide sequence ID" value="NZ_JACHMY010000001.1"/>
</dbReference>
<dbReference type="PANTHER" id="PTHR30146">
    <property type="entry name" value="LACI-RELATED TRANSCRIPTIONAL REPRESSOR"/>
    <property type="match status" value="1"/>
</dbReference>
<feature type="domain" description="HTH crp-type" evidence="6">
    <location>
        <begin position="1"/>
        <end position="43"/>
    </location>
</feature>
<dbReference type="Proteomes" id="UP000549971">
    <property type="component" value="Unassembled WGS sequence"/>
</dbReference>
<dbReference type="SMART" id="SM00354">
    <property type="entry name" value="HTH_LACI"/>
    <property type="match status" value="1"/>
</dbReference>
<evidence type="ECO:0000259" key="6">
    <source>
        <dbReference type="PROSITE" id="PS51063"/>
    </source>
</evidence>
<dbReference type="InterPro" id="IPR028082">
    <property type="entry name" value="Peripla_BP_I"/>
</dbReference>
<dbReference type="InterPro" id="IPR010982">
    <property type="entry name" value="Lambda_DNA-bd_dom_sf"/>
</dbReference>
<evidence type="ECO:0000313" key="7">
    <source>
        <dbReference type="EMBL" id="MBB5835745.1"/>
    </source>
</evidence>
<evidence type="ECO:0000256" key="1">
    <source>
        <dbReference type="ARBA" id="ARBA00023015"/>
    </source>
</evidence>
<feature type="domain" description="HTH lacI-type" evidence="4">
    <location>
        <begin position="1"/>
        <end position="55"/>
    </location>
</feature>
<dbReference type="PROSITE" id="PS50932">
    <property type="entry name" value="HTH_LACI_2"/>
    <property type="match status" value="1"/>
</dbReference>
<protein>
    <submittedName>
        <fullName evidence="7">LacI family transcriptional regulator</fullName>
    </submittedName>
</protein>
<dbReference type="Gene3D" id="1.10.260.40">
    <property type="entry name" value="lambda repressor-like DNA-binding domains"/>
    <property type="match status" value="1"/>
</dbReference>
<keyword evidence="8" id="KW-1185">Reference proteome</keyword>
<dbReference type="SUPFAM" id="SSF53822">
    <property type="entry name" value="Periplasmic binding protein-like I"/>
    <property type="match status" value="1"/>
</dbReference>
<dbReference type="PANTHER" id="PTHR30146:SF109">
    <property type="entry name" value="HTH-TYPE TRANSCRIPTIONAL REGULATOR GALS"/>
    <property type="match status" value="1"/>
</dbReference>
<dbReference type="CDD" id="cd01392">
    <property type="entry name" value="HTH_LacI"/>
    <property type="match status" value="1"/>
</dbReference>
<name>A0A7W9J5G2_9ACTN</name>
<dbReference type="PRINTS" id="PR00036">
    <property type="entry name" value="HTHLACI"/>
</dbReference>
<dbReference type="SUPFAM" id="SSF47413">
    <property type="entry name" value="lambda repressor-like DNA-binding domains"/>
    <property type="match status" value="1"/>
</dbReference>
<evidence type="ECO:0000259" key="4">
    <source>
        <dbReference type="PROSITE" id="PS50932"/>
    </source>
</evidence>
<organism evidence="7 8">
    <name type="scientific">Kribbella italica</name>
    <dbReference type="NCBI Taxonomy" id="1540520"/>
    <lineage>
        <taxon>Bacteria</taxon>
        <taxon>Bacillati</taxon>
        <taxon>Actinomycetota</taxon>
        <taxon>Actinomycetes</taxon>
        <taxon>Propionibacteriales</taxon>
        <taxon>Kribbellaceae</taxon>
        <taxon>Kribbella</taxon>
    </lineage>
</organism>
<dbReference type="CDD" id="cd06267">
    <property type="entry name" value="PBP1_LacI_sugar_binding-like"/>
    <property type="match status" value="1"/>
</dbReference>
<dbReference type="GO" id="GO:0003700">
    <property type="term" value="F:DNA-binding transcription factor activity"/>
    <property type="evidence" value="ECO:0007669"/>
    <property type="project" value="TreeGrafter"/>
</dbReference>
<feature type="domain" description="HTH cro/C1-type" evidence="5">
    <location>
        <begin position="1"/>
        <end position="45"/>
    </location>
</feature>
<keyword evidence="1" id="KW-0805">Transcription regulation</keyword>
<dbReference type="InterPro" id="IPR001387">
    <property type="entry name" value="Cro/C1-type_HTH"/>
</dbReference>
<keyword evidence="2" id="KW-0238">DNA-binding</keyword>
<dbReference type="InterPro" id="IPR000843">
    <property type="entry name" value="HTH_LacI"/>
</dbReference>
<dbReference type="GO" id="GO:0000976">
    <property type="term" value="F:transcription cis-regulatory region binding"/>
    <property type="evidence" value="ECO:0007669"/>
    <property type="project" value="TreeGrafter"/>
</dbReference>
<dbReference type="Pfam" id="PF00356">
    <property type="entry name" value="LacI"/>
    <property type="match status" value="1"/>
</dbReference>
<proteinExistence type="predicted"/>
<dbReference type="AlphaFoldDB" id="A0A7W9J5G2"/>
<evidence type="ECO:0000256" key="3">
    <source>
        <dbReference type="ARBA" id="ARBA00023163"/>
    </source>
</evidence>
<dbReference type="InterPro" id="IPR012318">
    <property type="entry name" value="HTH_CRP"/>
</dbReference>
<evidence type="ECO:0000256" key="2">
    <source>
        <dbReference type="ARBA" id="ARBA00023125"/>
    </source>
</evidence>
<sequence length="338" mass="36099">MTIEDVAAAAGVSRQTVSRALNNMAEIKPETRQRVLATIERLDYRPNAFARGMKTRKSNTIGLIVSDISNPFYPAVARGLFDAAETVGWNVVVYNTDLSRRREESALNELIARGADGVVGFFYALDDATLARYAGDLPMVVSDRPVDHAALTSVTTDFGAGIRAAVEHLVASGHQQIGMLDSTVGVAADERREAFVEQVPVALPAADLAGHVIQGPPTIPGGTAALHELLNARPEITAVVAFNDLMAIGAIHAARERGLAVPSELAVVGFDDLSIAPYVFPPLTTVHTDKYAHGRRLADVLHQLTAERTPDRYGERPAPSVSGSRVVLPATLIVRESA</sequence>
<dbReference type="Pfam" id="PF13377">
    <property type="entry name" value="Peripla_BP_3"/>
    <property type="match status" value="1"/>
</dbReference>
<gene>
    <name evidence="7" type="ORF">HDA39_002479</name>
</gene>
<accession>A0A7W9J5G2</accession>
<dbReference type="PROSITE" id="PS50943">
    <property type="entry name" value="HTH_CROC1"/>
    <property type="match status" value="1"/>
</dbReference>
<dbReference type="EMBL" id="JACHMY010000001">
    <property type="protein sequence ID" value="MBB5835745.1"/>
    <property type="molecule type" value="Genomic_DNA"/>
</dbReference>
<evidence type="ECO:0000313" key="8">
    <source>
        <dbReference type="Proteomes" id="UP000549971"/>
    </source>
</evidence>
<evidence type="ECO:0000259" key="5">
    <source>
        <dbReference type="PROSITE" id="PS50943"/>
    </source>
</evidence>
<keyword evidence="3" id="KW-0804">Transcription</keyword>
<dbReference type="PROSITE" id="PS00356">
    <property type="entry name" value="HTH_LACI_1"/>
    <property type="match status" value="1"/>
</dbReference>
<dbReference type="Gene3D" id="3.40.50.2300">
    <property type="match status" value="2"/>
</dbReference>
<dbReference type="PROSITE" id="PS51063">
    <property type="entry name" value="HTH_CRP_2"/>
    <property type="match status" value="1"/>
</dbReference>
<reference evidence="7 8" key="1">
    <citation type="submission" date="2020-08" db="EMBL/GenBank/DDBJ databases">
        <title>Sequencing the genomes of 1000 actinobacteria strains.</title>
        <authorList>
            <person name="Klenk H.-P."/>
        </authorList>
    </citation>
    <scope>NUCLEOTIDE SEQUENCE [LARGE SCALE GENOMIC DNA]</scope>
    <source>
        <strain evidence="7 8">DSM 28967</strain>
    </source>
</reference>
<comment type="caution">
    <text evidence="7">The sequence shown here is derived from an EMBL/GenBank/DDBJ whole genome shotgun (WGS) entry which is preliminary data.</text>
</comment>
<dbReference type="InterPro" id="IPR046335">
    <property type="entry name" value="LacI/GalR-like_sensor"/>
</dbReference>